<proteinExistence type="predicted"/>
<sequence>MDKIWRCRLRTLRFLFYTASFSETQSKNDNNTQRGTRQTQQVG</sequence>
<dbReference type="Proteomes" id="UP000035352">
    <property type="component" value="Chromosome"/>
</dbReference>
<protein>
    <submittedName>
        <fullName evidence="1">Uncharacterized protein</fullName>
    </submittedName>
</protein>
<name>A0A0G3BMD5_9BURK</name>
<gene>
    <name evidence="1" type="ORF">AAW51_1830</name>
</gene>
<dbReference type="EMBL" id="CP011371">
    <property type="protein sequence ID" value="AKJ28521.1"/>
    <property type="molecule type" value="Genomic_DNA"/>
</dbReference>
<keyword evidence="2" id="KW-1185">Reference proteome</keyword>
<accession>A0A0G3BMD5</accession>
<dbReference type="STRING" id="413882.AAW51_1830"/>
<organism evidence="1 2">
    <name type="scientific">Caldimonas brevitalea</name>
    <dbReference type="NCBI Taxonomy" id="413882"/>
    <lineage>
        <taxon>Bacteria</taxon>
        <taxon>Pseudomonadati</taxon>
        <taxon>Pseudomonadota</taxon>
        <taxon>Betaproteobacteria</taxon>
        <taxon>Burkholderiales</taxon>
        <taxon>Sphaerotilaceae</taxon>
        <taxon>Caldimonas</taxon>
    </lineage>
</organism>
<evidence type="ECO:0000313" key="2">
    <source>
        <dbReference type="Proteomes" id="UP000035352"/>
    </source>
</evidence>
<dbReference type="KEGG" id="pbh:AAW51_1830"/>
<reference evidence="1 2" key="1">
    <citation type="submission" date="2015-05" db="EMBL/GenBank/DDBJ databases">
        <authorList>
            <person name="Tang B."/>
            <person name="Yu Y."/>
        </authorList>
    </citation>
    <scope>NUCLEOTIDE SEQUENCE [LARGE SCALE GENOMIC DNA]</scope>
    <source>
        <strain evidence="1 2">DSM 7029</strain>
    </source>
</reference>
<evidence type="ECO:0000313" key="1">
    <source>
        <dbReference type="EMBL" id="AKJ28521.1"/>
    </source>
</evidence>
<dbReference type="AlphaFoldDB" id="A0A0G3BMD5"/>